<dbReference type="InterPro" id="IPR050819">
    <property type="entry name" value="Tripeptidyl-peptidase_I"/>
</dbReference>
<feature type="signal peptide" evidence="3">
    <location>
        <begin position="1"/>
        <end position="22"/>
    </location>
</feature>
<name>A0ABT5KNX3_9BURK</name>
<feature type="compositionally biased region" description="Polar residues" evidence="2">
    <location>
        <begin position="98"/>
        <end position="112"/>
    </location>
</feature>
<evidence type="ECO:0000259" key="4">
    <source>
        <dbReference type="PROSITE" id="PS51695"/>
    </source>
</evidence>
<feature type="binding site" evidence="1">
    <location>
        <position position="514"/>
    </location>
    <ligand>
        <name>Ca(2+)</name>
        <dbReference type="ChEBI" id="CHEBI:29108"/>
    </ligand>
</feature>
<protein>
    <submittedName>
        <fullName evidence="5">S53 family peptidase</fullName>
    </submittedName>
</protein>
<comment type="cofactor">
    <cofactor evidence="1">
        <name>Ca(2+)</name>
        <dbReference type="ChEBI" id="CHEBI:29108"/>
    </cofactor>
    <text evidence="1">Binds 1 Ca(2+) ion per subunit.</text>
</comment>
<sequence>MTQQSLKSIKSGSALLLPTVLATLLSACGGGQDTSAAQATTQAAATSSVSVTTANSGDTGLAQALAATLPDTAGQQQAQATFHIAPVLLNEPGDTDAQGDNTASAGRQATQQDVPAEFSGMASRGLTVQTLQANRRSSALASSSGESAAPKASTSAVSTYTPAQIRAAYGLPALPAAGATLTTAQAAQLGAGQTIYIVDAKHDPYVLAELAAFNLKFGLPTCTSKAIAASSSLPLATASSTACEFSQVYSTSAGGLTSTVPAYDSGWATEITLDVQWAHATAPLARIVLIEAADASLTNLLGAVKLANAMGPGVVSMSFGATEGSYTASVDAAFSVAKMSYLAATGDNGAAVSWPAVSPNVVAVGGTSLSYSGSGTRSEVTWSGTGGGVSAYTATPSYQTVSVPGMGTPVRRNVADVAFNANPSTGQYVAVQTTAGGAINWVSAGGTSLATPQWAGLLAVANAVRAQANKVALGAPHNLLYQQIATVPGNYASAFADVKTGTDGSCSTCTAKTGYDTPTGLGTPNVTSLLSLSTTLGASTAPVITAGSITGKAGTAFSYAVSYTATNAVTFTLSGAPTGMSISAAGVLSWSKAVAGSYTVTVIVKDSKTGLTGQAAISIKIA</sequence>
<keyword evidence="6" id="KW-1185">Reference proteome</keyword>
<feature type="binding site" evidence="1">
    <location>
        <position position="498"/>
    </location>
    <ligand>
        <name>Ca(2+)</name>
        <dbReference type="ChEBI" id="CHEBI:29108"/>
    </ligand>
</feature>
<dbReference type="RefSeq" id="WP_273595743.1">
    <property type="nucleotide sequence ID" value="NZ_JAQQXS010000004.1"/>
</dbReference>
<dbReference type="InterPro" id="IPR036852">
    <property type="entry name" value="Peptidase_S8/S53_dom_sf"/>
</dbReference>
<dbReference type="Gene3D" id="3.40.50.200">
    <property type="entry name" value="Peptidase S8/S53 domain"/>
    <property type="match status" value="1"/>
</dbReference>
<dbReference type="SUPFAM" id="SSF52743">
    <property type="entry name" value="Subtilisin-like"/>
    <property type="match status" value="1"/>
</dbReference>
<dbReference type="PANTHER" id="PTHR14218">
    <property type="entry name" value="PROTEASE S8 TRIPEPTIDYL PEPTIDASE I CLN2"/>
    <property type="match status" value="1"/>
</dbReference>
<gene>
    <name evidence="5" type="ORF">PRZ01_05415</name>
</gene>
<keyword evidence="1" id="KW-0106">Calcium</keyword>
<dbReference type="CDD" id="cd04056">
    <property type="entry name" value="Peptidases_S53"/>
    <property type="match status" value="1"/>
</dbReference>
<comment type="caution">
    <text evidence="5">The sequence shown here is derived from an EMBL/GenBank/DDBJ whole genome shotgun (WGS) entry which is preliminary data.</text>
</comment>
<keyword evidence="1" id="KW-0378">Hydrolase</keyword>
<feature type="region of interest" description="Disordered" evidence="2">
    <location>
        <begin position="90"/>
        <end position="112"/>
    </location>
</feature>
<feature type="binding site" evidence="1">
    <location>
        <position position="516"/>
    </location>
    <ligand>
        <name>Ca(2+)</name>
        <dbReference type="ChEBI" id="CHEBI:29108"/>
    </ligand>
</feature>
<dbReference type="PANTHER" id="PTHR14218:SF15">
    <property type="entry name" value="TRIPEPTIDYL-PEPTIDASE 1"/>
    <property type="match status" value="1"/>
</dbReference>
<feature type="active site" description="Charge relay system" evidence="1">
    <location>
        <position position="274"/>
    </location>
</feature>
<dbReference type="EMBL" id="JAQQXS010000004">
    <property type="protein sequence ID" value="MDC8784623.1"/>
    <property type="molecule type" value="Genomic_DNA"/>
</dbReference>
<keyword evidence="1" id="KW-0645">Protease</keyword>
<feature type="active site" description="Charge relay system" evidence="1">
    <location>
        <position position="448"/>
    </location>
</feature>
<feature type="active site" description="Charge relay system" evidence="1">
    <location>
        <position position="270"/>
    </location>
</feature>
<dbReference type="Proteomes" id="UP001219862">
    <property type="component" value="Unassembled WGS sequence"/>
</dbReference>
<keyword evidence="1" id="KW-0720">Serine protease</keyword>
<keyword evidence="1" id="KW-0479">Metal-binding</keyword>
<reference evidence="5 6" key="1">
    <citation type="submission" date="2022-10" db="EMBL/GenBank/DDBJ databases">
        <title>paucibacter sp. hw8 Genome sequencing.</title>
        <authorList>
            <person name="Park S."/>
        </authorList>
    </citation>
    <scope>NUCLEOTIDE SEQUENCE [LARGE SCALE GENOMIC DNA]</scope>
    <source>
        <strain evidence="6">hw8</strain>
    </source>
</reference>
<evidence type="ECO:0000256" key="2">
    <source>
        <dbReference type="SAM" id="MobiDB-lite"/>
    </source>
</evidence>
<proteinExistence type="predicted"/>
<dbReference type="InterPro" id="IPR013783">
    <property type="entry name" value="Ig-like_fold"/>
</dbReference>
<organism evidence="5 6">
    <name type="scientific">Roseateles koreensis</name>
    <dbReference type="NCBI Taxonomy" id="2987526"/>
    <lineage>
        <taxon>Bacteria</taxon>
        <taxon>Pseudomonadati</taxon>
        <taxon>Pseudomonadota</taxon>
        <taxon>Betaproteobacteria</taxon>
        <taxon>Burkholderiales</taxon>
        <taxon>Sphaerotilaceae</taxon>
        <taxon>Roseateles</taxon>
    </lineage>
</organism>
<dbReference type="PROSITE" id="PS51257">
    <property type="entry name" value="PROKAR_LIPOPROTEIN"/>
    <property type="match status" value="1"/>
</dbReference>
<keyword evidence="3" id="KW-0732">Signal</keyword>
<evidence type="ECO:0000256" key="1">
    <source>
        <dbReference type="PROSITE-ProRule" id="PRU01032"/>
    </source>
</evidence>
<dbReference type="Gene3D" id="2.60.40.10">
    <property type="entry name" value="Immunoglobulins"/>
    <property type="match status" value="1"/>
</dbReference>
<dbReference type="PROSITE" id="PS51695">
    <property type="entry name" value="SEDOLISIN"/>
    <property type="match status" value="1"/>
</dbReference>
<dbReference type="InterPro" id="IPR030400">
    <property type="entry name" value="Sedolisin_dom"/>
</dbReference>
<evidence type="ECO:0000256" key="3">
    <source>
        <dbReference type="SAM" id="SignalP"/>
    </source>
</evidence>
<feature type="binding site" evidence="1">
    <location>
        <position position="497"/>
    </location>
    <ligand>
        <name>Ca(2+)</name>
        <dbReference type="ChEBI" id="CHEBI:29108"/>
    </ligand>
</feature>
<evidence type="ECO:0000313" key="5">
    <source>
        <dbReference type="EMBL" id="MDC8784623.1"/>
    </source>
</evidence>
<feature type="chain" id="PRO_5045447698" evidence="3">
    <location>
        <begin position="23"/>
        <end position="622"/>
    </location>
</feature>
<feature type="domain" description="Peptidase S53" evidence="4">
    <location>
        <begin position="159"/>
        <end position="536"/>
    </location>
</feature>
<evidence type="ECO:0000313" key="6">
    <source>
        <dbReference type="Proteomes" id="UP001219862"/>
    </source>
</evidence>
<accession>A0ABT5KNX3</accession>